<evidence type="ECO:0000256" key="1">
    <source>
        <dbReference type="ARBA" id="ARBA00022596"/>
    </source>
</evidence>
<feature type="region of interest" description="Disordered" evidence="2">
    <location>
        <begin position="70"/>
        <end position="123"/>
    </location>
</feature>
<dbReference type="AlphaFoldDB" id="A0A9D2PMS1"/>
<dbReference type="Pfam" id="PF01969">
    <property type="entry name" value="Ni_insertion"/>
    <property type="match status" value="1"/>
</dbReference>
<sequence>MKRILYLECNSGISGDMTVGALLDLGADKKKLVRALEASGIGGYHLHFGRTKKCGIDAYDFDVHLEGEEAEHAHSHHRHETAHDQTEAHGHHHHHGGHGHEECGHEEHRHEEHGHGKHGHIHRNLNDVKEILKKIPMGDEARARAERVFEIVAQAEAKAHGIPVEEVHFHEVGAIDSIIDIAGFALCMEDIQADEILVSPLTEGWGTARCQHGEIPVPVPAVANIAGAYGLPIHFTQTKGEMITPTGAAIAAELYSGKKLEGNYKIKKIGIGAGKKDFPHANILRAMLLESV</sequence>
<protein>
    <submittedName>
        <fullName evidence="3">LarC family nickel insertion protein</fullName>
    </submittedName>
</protein>
<dbReference type="PANTHER" id="PTHR36566">
    <property type="entry name" value="NICKEL INSERTION PROTEIN-RELATED"/>
    <property type="match status" value="1"/>
</dbReference>
<organism evidence="3 4">
    <name type="scientific">Candidatus Blautia merdavium</name>
    <dbReference type="NCBI Taxonomy" id="2838494"/>
    <lineage>
        <taxon>Bacteria</taxon>
        <taxon>Bacillati</taxon>
        <taxon>Bacillota</taxon>
        <taxon>Clostridia</taxon>
        <taxon>Lachnospirales</taxon>
        <taxon>Lachnospiraceae</taxon>
        <taxon>Blautia</taxon>
    </lineage>
</organism>
<gene>
    <name evidence="3" type="ORF">H9753_02580</name>
</gene>
<dbReference type="InterPro" id="IPR002822">
    <property type="entry name" value="Ni_insertion"/>
</dbReference>
<evidence type="ECO:0000256" key="2">
    <source>
        <dbReference type="SAM" id="MobiDB-lite"/>
    </source>
</evidence>
<accession>A0A9D2PMS1</accession>
<evidence type="ECO:0000313" key="3">
    <source>
        <dbReference type="EMBL" id="HJC62492.1"/>
    </source>
</evidence>
<name>A0A9D2PMS1_9FIRM</name>
<comment type="caution">
    <text evidence="3">The sequence shown here is derived from an EMBL/GenBank/DDBJ whole genome shotgun (WGS) entry which is preliminary data.</text>
</comment>
<keyword evidence="1" id="KW-0533">Nickel</keyword>
<dbReference type="Proteomes" id="UP000823886">
    <property type="component" value="Unassembled WGS sequence"/>
</dbReference>
<reference evidence="3" key="2">
    <citation type="submission" date="2021-04" db="EMBL/GenBank/DDBJ databases">
        <authorList>
            <person name="Gilroy R."/>
        </authorList>
    </citation>
    <scope>NUCLEOTIDE SEQUENCE</scope>
    <source>
        <strain evidence="3">ChiBcec2-3848</strain>
    </source>
</reference>
<evidence type="ECO:0000313" key="4">
    <source>
        <dbReference type="Proteomes" id="UP000823886"/>
    </source>
</evidence>
<reference evidence="3" key="1">
    <citation type="journal article" date="2021" name="PeerJ">
        <title>Extensive microbial diversity within the chicken gut microbiome revealed by metagenomics and culture.</title>
        <authorList>
            <person name="Gilroy R."/>
            <person name="Ravi A."/>
            <person name="Getino M."/>
            <person name="Pursley I."/>
            <person name="Horton D.L."/>
            <person name="Alikhan N.F."/>
            <person name="Baker D."/>
            <person name="Gharbi K."/>
            <person name="Hall N."/>
            <person name="Watson M."/>
            <person name="Adriaenssens E.M."/>
            <person name="Foster-Nyarko E."/>
            <person name="Jarju S."/>
            <person name="Secka A."/>
            <person name="Antonio M."/>
            <person name="Oren A."/>
            <person name="Chaudhuri R.R."/>
            <person name="La Ragione R."/>
            <person name="Hildebrand F."/>
            <person name="Pallen M.J."/>
        </authorList>
    </citation>
    <scope>NUCLEOTIDE SEQUENCE</scope>
    <source>
        <strain evidence="3">ChiBcec2-3848</strain>
    </source>
</reference>
<feature type="compositionally biased region" description="Basic and acidic residues" evidence="2">
    <location>
        <begin position="98"/>
        <end position="114"/>
    </location>
</feature>
<dbReference type="EMBL" id="DWVZ01000032">
    <property type="protein sequence ID" value="HJC62492.1"/>
    <property type="molecule type" value="Genomic_DNA"/>
</dbReference>
<proteinExistence type="predicted"/>
<dbReference type="PANTHER" id="PTHR36566:SF1">
    <property type="entry name" value="PYRIDINIUM-3,5-BISTHIOCARBOXYLIC ACID MONONUCLEOTIDE NICKEL INSERTION PROTEIN"/>
    <property type="match status" value="1"/>
</dbReference>